<dbReference type="SUPFAM" id="SSF53098">
    <property type="entry name" value="Ribonuclease H-like"/>
    <property type="match status" value="1"/>
</dbReference>
<dbReference type="InterPro" id="IPR036397">
    <property type="entry name" value="RNaseH_sf"/>
</dbReference>
<dbReference type="PANTHER" id="PTHR47723">
    <property type="entry name" value="OS05G0353850 PROTEIN"/>
    <property type="match status" value="1"/>
</dbReference>
<dbReference type="EMBL" id="CACVBM020001404">
    <property type="protein sequence ID" value="CAA7049015.1"/>
    <property type="molecule type" value="Genomic_DNA"/>
</dbReference>
<dbReference type="PROSITE" id="PS50879">
    <property type="entry name" value="RNASE_H_1"/>
    <property type="match status" value="1"/>
</dbReference>
<name>A0A6D2K4D0_9BRAS</name>
<dbReference type="GO" id="GO:0003676">
    <property type="term" value="F:nucleic acid binding"/>
    <property type="evidence" value="ECO:0007669"/>
    <property type="project" value="InterPro"/>
</dbReference>
<keyword evidence="1" id="KW-1133">Transmembrane helix</keyword>
<keyword evidence="4" id="KW-1185">Reference proteome</keyword>
<sequence>MTNVERHRRHLSISGVCQVCKGGEETIIHILRDCPAMEGIWRRLVPISKRQEFFSQTLLAWIYSNLGDEGRIGDTTWATLFAMAVWWGWKWRCINVFNGAGRCRDRVQFVKTQATEVKLAWKTETTSSMRNVVRVERLIAWTRPGLGWVKLNTDGASRGNPGLATAGGVLRDDSGQWRRGFALNIGICSALLAELWGVYYGLCIAWEHRAQRVEIEVDSEMVVGFLTTGIGEANPLSFLVHLCHGFISRDWIVRVSHVYREANRLADGLAN</sequence>
<evidence type="ECO:0000259" key="2">
    <source>
        <dbReference type="PROSITE" id="PS50879"/>
    </source>
</evidence>
<evidence type="ECO:0000313" key="4">
    <source>
        <dbReference type="Proteomes" id="UP000467841"/>
    </source>
</evidence>
<evidence type="ECO:0000313" key="3">
    <source>
        <dbReference type="EMBL" id="CAA7049015.1"/>
    </source>
</evidence>
<comment type="caution">
    <text evidence="3">The sequence shown here is derived from an EMBL/GenBank/DDBJ whole genome shotgun (WGS) entry which is preliminary data.</text>
</comment>
<accession>A0A6D2K4D0</accession>
<dbReference type="Gene3D" id="3.30.420.10">
    <property type="entry name" value="Ribonuclease H-like superfamily/Ribonuclease H"/>
    <property type="match status" value="1"/>
</dbReference>
<proteinExistence type="predicted"/>
<dbReference type="GO" id="GO:0004523">
    <property type="term" value="F:RNA-DNA hybrid ribonuclease activity"/>
    <property type="evidence" value="ECO:0007669"/>
    <property type="project" value="InterPro"/>
</dbReference>
<reference evidence="3" key="1">
    <citation type="submission" date="2020-01" db="EMBL/GenBank/DDBJ databases">
        <authorList>
            <person name="Mishra B."/>
        </authorList>
    </citation>
    <scope>NUCLEOTIDE SEQUENCE [LARGE SCALE GENOMIC DNA]</scope>
</reference>
<dbReference type="AlphaFoldDB" id="A0A6D2K4D0"/>
<evidence type="ECO:0000256" key="1">
    <source>
        <dbReference type="SAM" id="Phobius"/>
    </source>
</evidence>
<dbReference type="PANTHER" id="PTHR47723:SF13">
    <property type="entry name" value="PUTATIVE-RELATED"/>
    <property type="match status" value="1"/>
</dbReference>
<keyword evidence="1" id="KW-0472">Membrane</keyword>
<dbReference type="InterPro" id="IPR044730">
    <property type="entry name" value="RNase_H-like_dom_plant"/>
</dbReference>
<dbReference type="Proteomes" id="UP000467841">
    <property type="component" value="Unassembled WGS sequence"/>
</dbReference>
<dbReference type="OrthoDB" id="1107337at2759"/>
<feature type="domain" description="RNase H type-1" evidence="2">
    <location>
        <begin position="145"/>
        <end position="271"/>
    </location>
</feature>
<dbReference type="Pfam" id="PF13456">
    <property type="entry name" value="RVT_3"/>
    <property type="match status" value="1"/>
</dbReference>
<dbReference type="InterPro" id="IPR012337">
    <property type="entry name" value="RNaseH-like_sf"/>
</dbReference>
<keyword evidence="1" id="KW-0812">Transmembrane</keyword>
<feature type="transmembrane region" description="Helical" evidence="1">
    <location>
        <begin position="181"/>
        <end position="202"/>
    </location>
</feature>
<organism evidence="3 4">
    <name type="scientific">Microthlaspi erraticum</name>
    <dbReference type="NCBI Taxonomy" id="1685480"/>
    <lineage>
        <taxon>Eukaryota</taxon>
        <taxon>Viridiplantae</taxon>
        <taxon>Streptophyta</taxon>
        <taxon>Embryophyta</taxon>
        <taxon>Tracheophyta</taxon>
        <taxon>Spermatophyta</taxon>
        <taxon>Magnoliopsida</taxon>
        <taxon>eudicotyledons</taxon>
        <taxon>Gunneridae</taxon>
        <taxon>Pentapetalae</taxon>
        <taxon>rosids</taxon>
        <taxon>malvids</taxon>
        <taxon>Brassicales</taxon>
        <taxon>Brassicaceae</taxon>
        <taxon>Coluteocarpeae</taxon>
        <taxon>Microthlaspi</taxon>
    </lineage>
</organism>
<gene>
    <name evidence="3" type="ORF">MERR_LOCUS36250</name>
</gene>
<protein>
    <recommendedName>
        <fullName evidence="2">RNase H type-1 domain-containing protein</fullName>
    </recommendedName>
</protein>
<dbReference type="InterPro" id="IPR053151">
    <property type="entry name" value="RNase_H-like"/>
</dbReference>
<dbReference type="InterPro" id="IPR002156">
    <property type="entry name" value="RNaseH_domain"/>
</dbReference>
<dbReference type="CDD" id="cd06222">
    <property type="entry name" value="RNase_H_like"/>
    <property type="match status" value="1"/>
</dbReference>